<protein>
    <submittedName>
        <fullName evidence="1">Uncharacterized protein</fullName>
    </submittedName>
</protein>
<dbReference type="Proteomes" id="UP000604046">
    <property type="component" value="Unassembled WGS sequence"/>
</dbReference>
<reference evidence="1" key="1">
    <citation type="submission" date="2021-02" db="EMBL/GenBank/DDBJ databases">
        <authorList>
            <person name="Dougan E. K."/>
            <person name="Rhodes N."/>
            <person name="Thang M."/>
            <person name="Chan C."/>
        </authorList>
    </citation>
    <scope>NUCLEOTIDE SEQUENCE</scope>
</reference>
<evidence type="ECO:0000313" key="1">
    <source>
        <dbReference type="EMBL" id="CAE7544544.1"/>
    </source>
</evidence>
<proteinExistence type="predicted"/>
<evidence type="ECO:0000313" key="2">
    <source>
        <dbReference type="Proteomes" id="UP000604046"/>
    </source>
</evidence>
<gene>
    <name evidence="1" type="ORF">SNAT2548_LOCUS30548</name>
</gene>
<sequence length="93" mass="10252">MPFVVKGPCDCASELDRQDLLEGSRVRTWHFSGQSTIEPSRAHRMAGWFAGVFCRCQHRVFRAPGSLSGHQAGQPNACLYFPDLACISLGVLD</sequence>
<accession>A0A812TZG8</accession>
<dbReference type="AlphaFoldDB" id="A0A812TZG8"/>
<comment type="caution">
    <text evidence="1">The sequence shown here is derived from an EMBL/GenBank/DDBJ whole genome shotgun (WGS) entry which is preliminary data.</text>
</comment>
<keyword evidence="2" id="KW-1185">Reference proteome</keyword>
<organism evidence="1 2">
    <name type="scientific">Symbiodinium natans</name>
    <dbReference type="NCBI Taxonomy" id="878477"/>
    <lineage>
        <taxon>Eukaryota</taxon>
        <taxon>Sar</taxon>
        <taxon>Alveolata</taxon>
        <taxon>Dinophyceae</taxon>
        <taxon>Suessiales</taxon>
        <taxon>Symbiodiniaceae</taxon>
        <taxon>Symbiodinium</taxon>
    </lineage>
</organism>
<name>A0A812TZG8_9DINO</name>
<dbReference type="EMBL" id="CAJNDS010002611">
    <property type="protein sequence ID" value="CAE7544544.1"/>
    <property type="molecule type" value="Genomic_DNA"/>
</dbReference>